<dbReference type="eggNOG" id="COG3181">
    <property type="taxonomic scope" value="Bacteria"/>
</dbReference>
<dbReference type="STRING" id="543728.Vapar_5887"/>
<dbReference type="Gene3D" id="3.40.190.10">
    <property type="entry name" value="Periplasmic binding protein-like II"/>
    <property type="match status" value="1"/>
</dbReference>
<evidence type="ECO:0000256" key="1">
    <source>
        <dbReference type="ARBA" id="ARBA00006987"/>
    </source>
</evidence>
<dbReference type="PIRSF" id="PIRSF017082">
    <property type="entry name" value="YflP"/>
    <property type="match status" value="1"/>
</dbReference>
<evidence type="ECO:0008006" key="4">
    <source>
        <dbReference type="Google" id="ProtNLM"/>
    </source>
</evidence>
<reference evidence="3" key="1">
    <citation type="submission" date="2009-06" db="EMBL/GenBank/DDBJ databases">
        <title>Complete sequence of chromosome 2 of Variovorax paradoxus S110.</title>
        <authorList>
            <consortium name="US DOE Joint Genome Institute"/>
            <person name="Lucas S."/>
            <person name="Copeland A."/>
            <person name="Lapidus A."/>
            <person name="Glavina del Rio T."/>
            <person name="Tice H."/>
            <person name="Bruce D."/>
            <person name="Goodwin L."/>
            <person name="Pitluck S."/>
            <person name="Chertkov O."/>
            <person name="Brettin T."/>
            <person name="Detter J.C."/>
            <person name="Han C."/>
            <person name="Larimer F."/>
            <person name="Land M."/>
            <person name="Hauser L."/>
            <person name="Kyrpides N."/>
            <person name="Ovchinnikova G."/>
            <person name="Orwin P."/>
            <person name="Leadbetter J.R."/>
            <person name="Spain J.C."/>
            <person name="Han J.I."/>
        </authorList>
    </citation>
    <scope>NUCLEOTIDE SEQUENCE</scope>
    <source>
        <strain evidence="3">S110</strain>
    </source>
</reference>
<gene>
    <name evidence="3" type="ordered locus">Vapar_5887</name>
</gene>
<dbReference type="PANTHER" id="PTHR42928:SF5">
    <property type="entry name" value="BLR1237 PROTEIN"/>
    <property type="match status" value="1"/>
</dbReference>
<sequence precursor="true">MKMIKTLGLLAIACLAASAAAQTWPTKPIRLIVPYAAGGPTDGMGRNIAARLSLRLGQPVVVDNRPGAGGVIGVDAVVKAAPDGYTLGMIAPGPVAGMPALTKVPYTHADIDYITLVARSTAVIVGPANSHASLKELIDAAKRAPGKLNYGSAGNGTSPHIGGEMFKQEAGIDVTHVPYRGSGPAVTAVLAGEIQFTLIDVVGALPLAQSGRLRMLATASSQRVPQTPDVPSTAELGLPKVLMDTNYGIIAPRGLPAAVHQKIREATVAVVNSPEIQASFKQQGVLPVTTTSDEYRALMLAEQARWTEVIVKGNLKLE</sequence>
<dbReference type="OrthoDB" id="8886359at2"/>
<dbReference type="PANTHER" id="PTHR42928">
    <property type="entry name" value="TRICARBOXYLATE-BINDING PROTEIN"/>
    <property type="match status" value="1"/>
</dbReference>
<feature type="chain" id="PRO_5002947545" description="Tripartite tricarboxylate transporter substrate binding protein" evidence="2">
    <location>
        <begin position="22"/>
        <end position="318"/>
    </location>
</feature>
<name>C5D0C7_VARPS</name>
<dbReference type="KEGG" id="vap:Vapar_5887"/>
<comment type="similarity">
    <text evidence="1">Belongs to the UPF0065 (bug) family.</text>
</comment>
<organism evidence="3">
    <name type="scientific">Variovorax paradoxus (strain S110)</name>
    <dbReference type="NCBI Taxonomy" id="543728"/>
    <lineage>
        <taxon>Bacteria</taxon>
        <taxon>Pseudomonadati</taxon>
        <taxon>Pseudomonadota</taxon>
        <taxon>Betaproteobacteria</taxon>
        <taxon>Burkholderiales</taxon>
        <taxon>Comamonadaceae</taxon>
        <taxon>Variovorax</taxon>
    </lineage>
</organism>
<dbReference type="InterPro" id="IPR042100">
    <property type="entry name" value="Bug_dom1"/>
</dbReference>
<dbReference type="Gene3D" id="3.40.190.150">
    <property type="entry name" value="Bordetella uptake gene, domain 1"/>
    <property type="match status" value="1"/>
</dbReference>
<evidence type="ECO:0000313" key="3">
    <source>
        <dbReference type="EMBL" id="ACS22471.1"/>
    </source>
</evidence>
<protein>
    <recommendedName>
        <fullName evidence="4">Tripartite tricarboxylate transporter substrate binding protein</fullName>
    </recommendedName>
</protein>
<accession>C5D0C7</accession>
<dbReference type="EMBL" id="CP001636">
    <property type="protein sequence ID" value="ACS22471.1"/>
    <property type="molecule type" value="Genomic_DNA"/>
</dbReference>
<dbReference type="SUPFAM" id="SSF53850">
    <property type="entry name" value="Periplasmic binding protein-like II"/>
    <property type="match status" value="1"/>
</dbReference>
<dbReference type="CDD" id="cd07012">
    <property type="entry name" value="PBP2_Bug_TTT"/>
    <property type="match status" value="1"/>
</dbReference>
<evidence type="ECO:0000256" key="2">
    <source>
        <dbReference type="SAM" id="SignalP"/>
    </source>
</evidence>
<proteinExistence type="inferred from homology"/>
<feature type="signal peptide" evidence="2">
    <location>
        <begin position="1"/>
        <end position="21"/>
    </location>
</feature>
<dbReference type="Pfam" id="PF03401">
    <property type="entry name" value="TctC"/>
    <property type="match status" value="1"/>
</dbReference>
<keyword evidence="2" id="KW-0732">Signal</keyword>
<dbReference type="InterPro" id="IPR005064">
    <property type="entry name" value="BUG"/>
</dbReference>
<dbReference type="AlphaFoldDB" id="C5D0C7"/>
<dbReference type="HOGENOM" id="CLU_045683_0_0_4"/>